<dbReference type="InterPro" id="IPR033437">
    <property type="entry name" value="DUF5130"/>
</dbReference>
<sequence>MPAGDISFSSSKRADLEGAIRAAETLSRVEFSVFVGDTPEDTAAYARRLHGGLAAPARSVLIMIDGNRRALEIVAGSYVRRTLTDAELEIATIQLSTDLAAGDVHGGLKRCIGLLAEHARPQRVLHADEEPVEA</sequence>
<dbReference type="Pfam" id="PF17174">
    <property type="entry name" value="DUF5130"/>
    <property type="match status" value="1"/>
</dbReference>
<evidence type="ECO:0000313" key="1">
    <source>
        <dbReference type="EMBL" id="MCM0620402.1"/>
    </source>
</evidence>
<evidence type="ECO:0000313" key="2">
    <source>
        <dbReference type="Proteomes" id="UP001139485"/>
    </source>
</evidence>
<reference evidence="1" key="1">
    <citation type="submission" date="2022-05" db="EMBL/GenBank/DDBJ databases">
        <authorList>
            <person name="Tuo L."/>
        </authorList>
    </citation>
    <scope>NUCLEOTIDE SEQUENCE</scope>
    <source>
        <strain evidence="1">BSK12Z-4</strain>
    </source>
</reference>
<proteinExistence type="predicted"/>
<dbReference type="Gene3D" id="3.10.310.50">
    <property type="match status" value="1"/>
</dbReference>
<keyword evidence="2" id="KW-1185">Reference proteome</keyword>
<dbReference type="EMBL" id="JAMOIL010000010">
    <property type="protein sequence ID" value="MCM0620402.1"/>
    <property type="molecule type" value="Genomic_DNA"/>
</dbReference>
<organism evidence="1 2">
    <name type="scientific">Nocardioides bruguierae</name>
    <dbReference type="NCBI Taxonomy" id="2945102"/>
    <lineage>
        <taxon>Bacteria</taxon>
        <taxon>Bacillati</taxon>
        <taxon>Actinomycetota</taxon>
        <taxon>Actinomycetes</taxon>
        <taxon>Propionibacteriales</taxon>
        <taxon>Nocardioidaceae</taxon>
        <taxon>Nocardioides</taxon>
    </lineage>
</organism>
<accession>A0A9X2D7U8</accession>
<dbReference type="Proteomes" id="UP001139485">
    <property type="component" value="Unassembled WGS sequence"/>
</dbReference>
<dbReference type="RefSeq" id="WP_250827041.1">
    <property type="nucleotide sequence ID" value="NZ_JAMOIL010000010.1"/>
</dbReference>
<name>A0A9X2D7U8_9ACTN</name>
<dbReference type="AlphaFoldDB" id="A0A9X2D7U8"/>
<protein>
    <submittedName>
        <fullName evidence="1">DUF5130 domain-containing protein</fullName>
    </submittedName>
</protein>
<comment type="caution">
    <text evidence="1">The sequence shown here is derived from an EMBL/GenBank/DDBJ whole genome shotgun (WGS) entry which is preliminary data.</text>
</comment>
<gene>
    <name evidence="1" type="ORF">M8330_08840</name>
</gene>